<feature type="transmembrane region" description="Helical" evidence="7">
    <location>
        <begin position="208"/>
        <end position="227"/>
    </location>
</feature>
<proteinExistence type="inferred from homology"/>
<evidence type="ECO:0000256" key="2">
    <source>
        <dbReference type="ARBA" id="ARBA00022692"/>
    </source>
</evidence>
<dbReference type="AlphaFoldDB" id="R0IJ01"/>
<reference evidence="9 10" key="1">
    <citation type="journal article" date="2012" name="PLoS Pathog.">
        <title>Diverse lifestyles and strategies of plant pathogenesis encoded in the genomes of eighteen Dothideomycetes fungi.</title>
        <authorList>
            <person name="Ohm R.A."/>
            <person name="Feau N."/>
            <person name="Henrissat B."/>
            <person name="Schoch C.L."/>
            <person name="Horwitz B.A."/>
            <person name="Barry K.W."/>
            <person name="Condon B.J."/>
            <person name="Copeland A.C."/>
            <person name="Dhillon B."/>
            <person name="Glaser F."/>
            <person name="Hesse C.N."/>
            <person name="Kosti I."/>
            <person name="LaButti K."/>
            <person name="Lindquist E.A."/>
            <person name="Lucas S."/>
            <person name="Salamov A.A."/>
            <person name="Bradshaw R.E."/>
            <person name="Ciuffetti L."/>
            <person name="Hamelin R.C."/>
            <person name="Kema G.H.J."/>
            <person name="Lawrence C."/>
            <person name="Scott J.A."/>
            <person name="Spatafora J.W."/>
            <person name="Turgeon B.G."/>
            <person name="de Wit P.J.G.M."/>
            <person name="Zhong S."/>
            <person name="Goodwin S.B."/>
            <person name="Grigoriev I.V."/>
        </authorList>
    </citation>
    <scope>NUCLEOTIDE SEQUENCE [LARGE SCALE GENOMIC DNA]</scope>
    <source>
        <strain evidence="10">28A</strain>
    </source>
</reference>
<dbReference type="RefSeq" id="XP_008026915.1">
    <property type="nucleotide sequence ID" value="XM_008028724.1"/>
</dbReference>
<feature type="transmembrane region" description="Helical" evidence="7">
    <location>
        <begin position="127"/>
        <end position="157"/>
    </location>
</feature>
<protein>
    <recommendedName>
        <fullName evidence="8">Rhodopsin domain-containing protein</fullName>
    </recommendedName>
</protein>
<keyword evidence="3 7" id="KW-1133">Transmembrane helix</keyword>
<feature type="transmembrane region" description="Helical" evidence="7">
    <location>
        <begin position="92"/>
        <end position="115"/>
    </location>
</feature>
<name>R0IJ01_EXST2</name>
<dbReference type="Proteomes" id="UP000016935">
    <property type="component" value="Unassembled WGS sequence"/>
</dbReference>
<dbReference type="InterPro" id="IPR052337">
    <property type="entry name" value="SAT4-like"/>
</dbReference>
<comment type="subcellular location">
    <subcellularLocation>
        <location evidence="1">Membrane</location>
        <topology evidence="1">Multi-pass membrane protein</topology>
    </subcellularLocation>
</comment>
<evidence type="ECO:0000256" key="3">
    <source>
        <dbReference type="ARBA" id="ARBA00022989"/>
    </source>
</evidence>
<dbReference type="Pfam" id="PF20684">
    <property type="entry name" value="Fung_rhodopsin"/>
    <property type="match status" value="1"/>
</dbReference>
<dbReference type="eggNOG" id="ENOG502S025">
    <property type="taxonomic scope" value="Eukaryota"/>
</dbReference>
<dbReference type="GO" id="GO:0016020">
    <property type="term" value="C:membrane"/>
    <property type="evidence" value="ECO:0007669"/>
    <property type="project" value="UniProtKB-SubCell"/>
</dbReference>
<dbReference type="STRING" id="671987.R0IJ01"/>
<evidence type="ECO:0000256" key="7">
    <source>
        <dbReference type="SAM" id="Phobius"/>
    </source>
</evidence>
<evidence type="ECO:0000256" key="1">
    <source>
        <dbReference type="ARBA" id="ARBA00004141"/>
    </source>
</evidence>
<evidence type="ECO:0000256" key="5">
    <source>
        <dbReference type="ARBA" id="ARBA00038359"/>
    </source>
</evidence>
<evidence type="ECO:0000313" key="9">
    <source>
        <dbReference type="EMBL" id="EOA85115.1"/>
    </source>
</evidence>
<dbReference type="HOGENOM" id="CLU_028200_0_1_1"/>
<dbReference type="EMBL" id="KB908703">
    <property type="protein sequence ID" value="EOA85115.1"/>
    <property type="molecule type" value="Genomic_DNA"/>
</dbReference>
<evidence type="ECO:0000256" key="4">
    <source>
        <dbReference type="ARBA" id="ARBA00023136"/>
    </source>
</evidence>
<keyword evidence="10" id="KW-1185">Reference proteome</keyword>
<dbReference type="GeneID" id="19402342"/>
<gene>
    <name evidence="9" type="ORF">SETTUDRAFT_20635</name>
</gene>
<dbReference type="PANTHER" id="PTHR33048:SF47">
    <property type="entry name" value="INTEGRAL MEMBRANE PROTEIN-RELATED"/>
    <property type="match status" value="1"/>
</dbReference>
<dbReference type="OrthoDB" id="5342292at2759"/>
<comment type="similarity">
    <text evidence="5">Belongs to the SAT4 family.</text>
</comment>
<feature type="transmembrane region" description="Helical" evidence="7">
    <location>
        <begin position="16"/>
        <end position="37"/>
    </location>
</feature>
<feature type="domain" description="Rhodopsin" evidence="8">
    <location>
        <begin position="33"/>
        <end position="271"/>
    </location>
</feature>
<feature type="compositionally biased region" description="Basic and acidic residues" evidence="6">
    <location>
        <begin position="320"/>
        <end position="333"/>
    </location>
</feature>
<feature type="transmembrane region" description="Helical" evidence="7">
    <location>
        <begin position="49"/>
        <end position="72"/>
    </location>
</feature>
<dbReference type="PANTHER" id="PTHR33048">
    <property type="entry name" value="PTH11-LIKE INTEGRAL MEMBRANE PROTEIN (AFU_ORTHOLOGUE AFUA_5G11245)"/>
    <property type="match status" value="1"/>
</dbReference>
<keyword evidence="2 7" id="KW-0812">Transmembrane</keyword>
<evidence type="ECO:0000313" key="10">
    <source>
        <dbReference type="Proteomes" id="UP000016935"/>
    </source>
</evidence>
<feature type="region of interest" description="Disordered" evidence="6">
    <location>
        <begin position="305"/>
        <end position="333"/>
    </location>
</feature>
<dbReference type="InterPro" id="IPR049326">
    <property type="entry name" value="Rhodopsin_dom_fungi"/>
</dbReference>
<accession>R0IJ01</accession>
<reference evidence="9 10" key="2">
    <citation type="journal article" date="2013" name="PLoS Genet.">
        <title>Comparative genome structure, secondary metabolite, and effector coding capacity across Cochliobolus pathogens.</title>
        <authorList>
            <person name="Condon B.J."/>
            <person name="Leng Y."/>
            <person name="Wu D."/>
            <person name="Bushley K.E."/>
            <person name="Ohm R.A."/>
            <person name="Otillar R."/>
            <person name="Martin J."/>
            <person name="Schackwitz W."/>
            <person name="Grimwood J."/>
            <person name="MohdZainudin N."/>
            <person name="Xue C."/>
            <person name="Wang R."/>
            <person name="Manning V.A."/>
            <person name="Dhillon B."/>
            <person name="Tu Z.J."/>
            <person name="Steffenson B.J."/>
            <person name="Salamov A."/>
            <person name="Sun H."/>
            <person name="Lowry S."/>
            <person name="LaButti K."/>
            <person name="Han J."/>
            <person name="Copeland A."/>
            <person name="Lindquist E."/>
            <person name="Barry K."/>
            <person name="Schmutz J."/>
            <person name="Baker S.E."/>
            <person name="Ciuffetti L.M."/>
            <person name="Grigoriev I.V."/>
            <person name="Zhong S."/>
            <person name="Turgeon B.G."/>
        </authorList>
    </citation>
    <scope>NUCLEOTIDE SEQUENCE [LARGE SCALE GENOMIC DNA]</scope>
    <source>
        <strain evidence="10">28A</strain>
    </source>
</reference>
<keyword evidence="4 7" id="KW-0472">Membrane</keyword>
<sequence>MDPTSPQAHESQSTKLIIALAIIILITFITFLLRIYTRLCLLRSTGAEDYCIAAAMVFAIANTGISVAQASIALGKHIWTVTPGNMKTNAKLLYAVIQVYAISIMLTKLSFLFQYSRVFQHTRLRIWWAFVGVIVVIQALLGVFATIFSCSPVAFFWDWSIPGGKCLPQKPVYSTTAALNLATDLAIFASPIPLVAHLHLPTKQKWSVAAIFLLGSCTCIIAIIKITTFSKGLQTKDPTWDFVEINLWSTIELDVGIICACLTSFKPLIARYFPRALFTGIFGTFVVSAGKTEHFTATQGNLKWPEGLSQTHTGSTGPVDHSDEIPLADPKESWSAKGDCEAVAAPVSASASYRGER</sequence>
<feature type="transmembrane region" description="Helical" evidence="7">
    <location>
        <begin position="177"/>
        <end position="196"/>
    </location>
</feature>
<organism evidence="9 10">
    <name type="scientific">Exserohilum turcicum (strain 28A)</name>
    <name type="common">Northern leaf blight fungus</name>
    <name type="synonym">Setosphaeria turcica</name>
    <dbReference type="NCBI Taxonomy" id="671987"/>
    <lineage>
        <taxon>Eukaryota</taxon>
        <taxon>Fungi</taxon>
        <taxon>Dikarya</taxon>
        <taxon>Ascomycota</taxon>
        <taxon>Pezizomycotina</taxon>
        <taxon>Dothideomycetes</taxon>
        <taxon>Pleosporomycetidae</taxon>
        <taxon>Pleosporales</taxon>
        <taxon>Pleosporineae</taxon>
        <taxon>Pleosporaceae</taxon>
        <taxon>Exserohilum</taxon>
    </lineage>
</organism>
<evidence type="ECO:0000259" key="8">
    <source>
        <dbReference type="Pfam" id="PF20684"/>
    </source>
</evidence>
<evidence type="ECO:0000256" key="6">
    <source>
        <dbReference type="SAM" id="MobiDB-lite"/>
    </source>
</evidence>